<sequence length="541" mass="58193">MAARREFVCSSAAAMALWVFLSLLCAFLSTEVHAIGCPANSSADSLRIVSEYMIHRPSDSFGPLFFDEQRNVLLFTVTNEVWRIPIMTNSSEMFVCNSSTQSWENARQYAVDVENGMIHVAATEGTKALLHSIDYNGLQIIKRNTQYVPYVNAFAGSAQCVLYLNTSKMLVTAFRESGIVIFNTADPAVPAASYFIDPSTYSYANISSCILDPGRNKMHFLAQNSSTMIRIEYDIGQNITKTTSFPAEVSVAQKTMGLVSPDNNRLFLANSNTSQFIQALPYEGSNATYFNLPGGYSFTAMAADHFRRRVYYFTNDPAAPIYMFHDYEQFPPTSPLRTLPLYYTSIQPLMTTYTTRNITVYQAYFAKNQDLAFFVTDPLDTSVAVDIMAVTTSSCPDSFGVCHQTSQGNCGCAPKADAAYPVFKAACNQATFDYTPRLDFPIEICPGNPVPTPPVVATPPSVPATAPTEPAAAVSTAPTEPAAAVSTAPTEPAAAVSTAPTEPAAAVSTAPTEPAAVTTAPTEPAAVSTAPTTTAPASTAA</sequence>
<evidence type="ECO:0000256" key="1">
    <source>
        <dbReference type="SAM" id="MobiDB-lite"/>
    </source>
</evidence>
<name>A0A388MAL9_CHABU</name>
<dbReference type="Gene3D" id="2.130.10.10">
    <property type="entry name" value="YVTN repeat-like/Quinoprotein amine dehydrogenase"/>
    <property type="match status" value="1"/>
</dbReference>
<dbReference type="STRING" id="69332.A0A388MAL9"/>
<keyword evidence="2" id="KW-0732">Signal</keyword>
<dbReference type="EMBL" id="BFEA01000914">
    <property type="protein sequence ID" value="GBG91512.1"/>
    <property type="molecule type" value="Genomic_DNA"/>
</dbReference>
<feature type="compositionally biased region" description="Low complexity" evidence="1">
    <location>
        <begin position="463"/>
        <end position="541"/>
    </location>
</feature>
<evidence type="ECO:0000313" key="4">
    <source>
        <dbReference type="Proteomes" id="UP000265515"/>
    </source>
</evidence>
<protein>
    <submittedName>
        <fullName evidence="3">Uncharacterized protein</fullName>
    </submittedName>
</protein>
<dbReference type="SUPFAM" id="SSF63825">
    <property type="entry name" value="YWTD domain"/>
    <property type="match status" value="1"/>
</dbReference>
<dbReference type="InterPro" id="IPR015943">
    <property type="entry name" value="WD40/YVTN_repeat-like_dom_sf"/>
</dbReference>
<dbReference type="AlphaFoldDB" id="A0A388MAL9"/>
<feature type="region of interest" description="Disordered" evidence="1">
    <location>
        <begin position="456"/>
        <end position="541"/>
    </location>
</feature>
<dbReference type="Proteomes" id="UP000265515">
    <property type="component" value="Unassembled WGS sequence"/>
</dbReference>
<comment type="caution">
    <text evidence="3">The sequence shown here is derived from an EMBL/GenBank/DDBJ whole genome shotgun (WGS) entry which is preliminary data.</text>
</comment>
<keyword evidence="4" id="KW-1185">Reference proteome</keyword>
<evidence type="ECO:0000313" key="3">
    <source>
        <dbReference type="EMBL" id="GBG91512.1"/>
    </source>
</evidence>
<evidence type="ECO:0000256" key="2">
    <source>
        <dbReference type="SAM" id="SignalP"/>
    </source>
</evidence>
<organism evidence="3 4">
    <name type="scientific">Chara braunii</name>
    <name type="common">Braun's stonewort</name>
    <dbReference type="NCBI Taxonomy" id="69332"/>
    <lineage>
        <taxon>Eukaryota</taxon>
        <taxon>Viridiplantae</taxon>
        <taxon>Streptophyta</taxon>
        <taxon>Charophyceae</taxon>
        <taxon>Charales</taxon>
        <taxon>Characeae</taxon>
        <taxon>Chara</taxon>
    </lineage>
</organism>
<reference evidence="3 4" key="1">
    <citation type="journal article" date="2018" name="Cell">
        <title>The Chara Genome: Secondary Complexity and Implications for Plant Terrestrialization.</title>
        <authorList>
            <person name="Nishiyama T."/>
            <person name="Sakayama H."/>
            <person name="Vries J.D."/>
            <person name="Buschmann H."/>
            <person name="Saint-Marcoux D."/>
            <person name="Ullrich K.K."/>
            <person name="Haas F.B."/>
            <person name="Vanderstraeten L."/>
            <person name="Becker D."/>
            <person name="Lang D."/>
            <person name="Vosolsobe S."/>
            <person name="Rombauts S."/>
            <person name="Wilhelmsson P.K.I."/>
            <person name="Janitza P."/>
            <person name="Kern R."/>
            <person name="Heyl A."/>
            <person name="Rumpler F."/>
            <person name="Villalobos L.I.A.C."/>
            <person name="Clay J.M."/>
            <person name="Skokan R."/>
            <person name="Toyoda A."/>
            <person name="Suzuki Y."/>
            <person name="Kagoshima H."/>
            <person name="Schijlen E."/>
            <person name="Tajeshwar N."/>
            <person name="Catarino B."/>
            <person name="Hetherington A.J."/>
            <person name="Saltykova A."/>
            <person name="Bonnot C."/>
            <person name="Breuninger H."/>
            <person name="Symeonidi A."/>
            <person name="Radhakrishnan G.V."/>
            <person name="Van Nieuwerburgh F."/>
            <person name="Deforce D."/>
            <person name="Chang C."/>
            <person name="Karol K.G."/>
            <person name="Hedrich R."/>
            <person name="Ulvskov P."/>
            <person name="Glockner G."/>
            <person name="Delwiche C.F."/>
            <person name="Petrasek J."/>
            <person name="Van de Peer Y."/>
            <person name="Friml J."/>
            <person name="Beilby M."/>
            <person name="Dolan L."/>
            <person name="Kohara Y."/>
            <person name="Sugano S."/>
            <person name="Fujiyama A."/>
            <person name="Delaux P.-M."/>
            <person name="Quint M."/>
            <person name="TheiBen G."/>
            <person name="Hagemann M."/>
            <person name="Harholt J."/>
            <person name="Dunand C."/>
            <person name="Zachgo S."/>
            <person name="Langdale J."/>
            <person name="Maumus F."/>
            <person name="Straeten D.V.D."/>
            <person name="Gould S.B."/>
            <person name="Rensing S.A."/>
        </authorList>
    </citation>
    <scope>NUCLEOTIDE SEQUENCE [LARGE SCALE GENOMIC DNA]</scope>
    <source>
        <strain evidence="3 4">S276</strain>
    </source>
</reference>
<dbReference type="OMA" id="YANISSC"/>
<feature type="signal peptide" evidence="2">
    <location>
        <begin position="1"/>
        <end position="34"/>
    </location>
</feature>
<gene>
    <name evidence="3" type="ORF">CBR_g52546</name>
</gene>
<proteinExistence type="predicted"/>
<feature type="chain" id="PRO_5017234062" evidence="2">
    <location>
        <begin position="35"/>
        <end position="541"/>
    </location>
</feature>
<dbReference type="Gramene" id="GBG91512">
    <property type="protein sequence ID" value="GBG91512"/>
    <property type="gene ID" value="CBR_g52546"/>
</dbReference>
<accession>A0A388MAL9</accession>